<keyword evidence="1" id="KW-0732">Signal</keyword>
<dbReference type="STRING" id="187493.CN03_00450"/>
<dbReference type="HOGENOM" id="CLU_1395716_0_0_6"/>
<dbReference type="RefSeq" id="WP_015488776.1">
    <property type="nucleotide sequence ID" value="NC_020888.1"/>
</dbReference>
<evidence type="ECO:0000256" key="1">
    <source>
        <dbReference type="SAM" id="SignalP"/>
    </source>
</evidence>
<sequence>MKASLYAAICGCLFTSSVYAVDYTGQDHWYIGYQMGTGTGHDRINGGIEIEEDFEHTNSQLTLGAVGKGGVRFEISYSKTYLEYDSDGSDEELAGWDFDLIVPFTQARVRPYLAAGLGVYKYEGTGDFFTSRDGNVGGHAINAGAGILVYVIEELELDVSYRYKRVSWEHFTVGGEDVNWVTPMSGLQFGGRLMF</sequence>
<dbReference type="InterPro" id="IPR011250">
    <property type="entry name" value="OMP/PagP_B-barrel"/>
</dbReference>
<proteinExistence type="predicted"/>
<dbReference type="GeneID" id="79178383"/>
<feature type="signal peptide" evidence="1">
    <location>
        <begin position="1"/>
        <end position="20"/>
    </location>
</feature>
<dbReference type="EMBL" id="HF680312">
    <property type="protein sequence ID" value="CCU74076.1"/>
    <property type="molecule type" value="Genomic_DNA"/>
</dbReference>
<evidence type="ECO:0008006" key="4">
    <source>
        <dbReference type="Google" id="ProtNLM"/>
    </source>
</evidence>
<dbReference type="eggNOG" id="COG3637">
    <property type="taxonomic scope" value="Bacteria"/>
</dbReference>
<protein>
    <recommendedName>
        <fullName evidence="4">Outer membrane protein beta-barrel domain-containing protein</fullName>
    </recommendedName>
</protein>
<gene>
    <name evidence="2" type="ORF">TOL_3693</name>
</gene>
<organism evidence="2 3">
    <name type="scientific">Thalassolituus oleivorans MIL-1</name>
    <dbReference type="NCBI Taxonomy" id="1298593"/>
    <lineage>
        <taxon>Bacteria</taxon>
        <taxon>Pseudomonadati</taxon>
        <taxon>Pseudomonadota</taxon>
        <taxon>Gammaproteobacteria</taxon>
        <taxon>Oceanospirillales</taxon>
        <taxon>Oceanospirillaceae</taxon>
        <taxon>Thalassolituus</taxon>
    </lineage>
</organism>
<dbReference type="SUPFAM" id="SSF56925">
    <property type="entry name" value="OMPA-like"/>
    <property type="match status" value="1"/>
</dbReference>
<dbReference type="Gene3D" id="2.40.160.20">
    <property type="match status" value="1"/>
</dbReference>
<evidence type="ECO:0000313" key="3">
    <source>
        <dbReference type="Proteomes" id="UP000011866"/>
    </source>
</evidence>
<evidence type="ECO:0000313" key="2">
    <source>
        <dbReference type="EMBL" id="CCU74076.1"/>
    </source>
</evidence>
<accession>M5EA00</accession>
<reference evidence="2 3" key="1">
    <citation type="journal article" date="2013" name="Genome Announc.">
        <title>Genome Sequence of Thalassolituus oleivorans MIL-1 (DSM 14913T).</title>
        <authorList>
            <person name="Golyshin P.N."/>
            <person name="Werner J."/>
            <person name="Chernikova T.N."/>
            <person name="Tran H."/>
            <person name="Ferrer M."/>
            <person name="Yakimov M.M."/>
            <person name="Teeling H."/>
            <person name="Golyshina O.V."/>
        </authorList>
    </citation>
    <scope>NUCLEOTIDE SEQUENCE [LARGE SCALE GENOMIC DNA]</scope>
    <source>
        <strain evidence="2 3">MIL-1</strain>
    </source>
</reference>
<keyword evidence="3" id="KW-1185">Reference proteome</keyword>
<dbReference type="Proteomes" id="UP000011866">
    <property type="component" value="Chromosome"/>
</dbReference>
<dbReference type="AlphaFoldDB" id="M5EA00"/>
<name>M5EA00_9GAMM</name>
<dbReference type="KEGG" id="tol:TOL_3693"/>
<feature type="chain" id="PRO_5004065974" description="Outer membrane protein beta-barrel domain-containing protein" evidence="1">
    <location>
        <begin position="21"/>
        <end position="195"/>
    </location>
</feature>